<evidence type="ECO:0000256" key="6">
    <source>
        <dbReference type="ARBA" id="ARBA00022605"/>
    </source>
</evidence>
<evidence type="ECO:0000256" key="9">
    <source>
        <dbReference type="ARBA" id="ARBA00023167"/>
    </source>
</evidence>
<dbReference type="Pfam" id="PF03447">
    <property type="entry name" value="NAD_binding_3"/>
    <property type="match status" value="1"/>
</dbReference>
<evidence type="ECO:0000256" key="4">
    <source>
        <dbReference type="ARBA" id="ARBA00013213"/>
    </source>
</evidence>
<organism evidence="13 14">
    <name type="scientific">Brevundimonas kwangchunensis</name>
    <dbReference type="NCBI Taxonomy" id="322163"/>
    <lineage>
        <taxon>Bacteria</taxon>
        <taxon>Pseudomonadati</taxon>
        <taxon>Pseudomonadota</taxon>
        <taxon>Alphaproteobacteria</taxon>
        <taxon>Caulobacterales</taxon>
        <taxon>Caulobacteraceae</taxon>
        <taxon>Brevundimonas</taxon>
    </lineage>
</organism>
<dbReference type="Gene3D" id="3.40.50.720">
    <property type="entry name" value="NAD(P)-binding Rossmann-like Domain"/>
    <property type="match status" value="1"/>
</dbReference>
<dbReference type="Gene3D" id="3.30.360.10">
    <property type="entry name" value="Dihydrodipicolinate Reductase, domain 2"/>
    <property type="match status" value="1"/>
</dbReference>
<keyword evidence="8" id="KW-0560">Oxidoreductase</keyword>
<evidence type="ECO:0000256" key="2">
    <source>
        <dbReference type="ARBA" id="ARBA00005062"/>
    </source>
</evidence>
<comment type="pathway">
    <text evidence="2">Amino-acid biosynthesis; L-methionine biosynthesis via de novo pathway; L-homoserine from L-aspartate: step 3/3.</text>
</comment>
<keyword evidence="7" id="KW-0791">Threonine biosynthesis</keyword>
<dbReference type="EMBL" id="BAAAGA010000001">
    <property type="protein sequence ID" value="GAA0611086.1"/>
    <property type="molecule type" value="Genomic_DNA"/>
</dbReference>
<dbReference type="InterPro" id="IPR001342">
    <property type="entry name" value="HDH_cat"/>
</dbReference>
<accession>A0ABN1GGK5</accession>
<feature type="domain" description="Homoserine dehydrogenase catalytic" evidence="11">
    <location>
        <begin position="234"/>
        <end position="401"/>
    </location>
</feature>
<dbReference type="InterPro" id="IPR019811">
    <property type="entry name" value="HDH_CS"/>
</dbReference>
<name>A0ABN1GGK5_9CAUL</name>
<dbReference type="InterPro" id="IPR036291">
    <property type="entry name" value="NAD(P)-bd_dom_sf"/>
</dbReference>
<dbReference type="RefSeq" id="WP_343789127.1">
    <property type="nucleotide sequence ID" value="NZ_BAAAGA010000001.1"/>
</dbReference>
<feature type="domain" description="Aspartate/homoserine dehydrogenase NAD-binding" evidence="12">
    <location>
        <begin position="117"/>
        <end position="225"/>
    </location>
</feature>
<dbReference type="InterPro" id="IPR005106">
    <property type="entry name" value="Asp/hSer_DH_NAD-bd"/>
</dbReference>
<dbReference type="SUPFAM" id="SSF55347">
    <property type="entry name" value="Glyceraldehyde-3-phosphate dehydrogenase-like, C-terminal domain"/>
    <property type="match status" value="1"/>
</dbReference>
<evidence type="ECO:0000259" key="12">
    <source>
        <dbReference type="Pfam" id="PF03447"/>
    </source>
</evidence>
<evidence type="ECO:0000313" key="14">
    <source>
        <dbReference type="Proteomes" id="UP001501352"/>
    </source>
</evidence>
<evidence type="ECO:0000313" key="13">
    <source>
        <dbReference type="EMBL" id="GAA0611086.1"/>
    </source>
</evidence>
<dbReference type="SUPFAM" id="SSF51735">
    <property type="entry name" value="NAD(P)-binding Rossmann-fold domains"/>
    <property type="match status" value="1"/>
</dbReference>
<dbReference type="Proteomes" id="UP001501352">
    <property type="component" value="Unassembled WGS sequence"/>
</dbReference>
<dbReference type="PANTHER" id="PTHR43331:SF1">
    <property type="entry name" value="HOMOSERINE DEHYDROGENASE"/>
    <property type="match status" value="1"/>
</dbReference>
<gene>
    <name evidence="13" type="ORF">GCM10009422_02430</name>
</gene>
<evidence type="ECO:0000256" key="5">
    <source>
        <dbReference type="ARBA" id="ARBA00013376"/>
    </source>
</evidence>
<evidence type="ECO:0000256" key="3">
    <source>
        <dbReference type="ARBA" id="ARBA00006753"/>
    </source>
</evidence>
<dbReference type="PANTHER" id="PTHR43331">
    <property type="entry name" value="HOMOSERINE DEHYDROGENASE"/>
    <property type="match status" value="1"/>
</dbReference>
<comment type="similarity">
    <text evidence="3 10">Belongs to the homoserine dehydrogenase family.</text>
</comment>
<evidence type="ECO:0000259" key="11">
    <source>
        <dbReference type="Pfam" id="PF00742"/>
    </source>
</evidence>
<comment type="pathway">
    <text evidence="1">Amino-acid biosynthesis; L-threonine biosynthesis; L-threonine from L-aspartate: step 3/5.</text>
</comment>
<evidence type="ECO:0000256" key="7">
    <source>
        <dbReference type="ARBA" id="ARBA00022697"/>
    </source>
</evidence>
<sequence length="420" mass="43087">MTALLSLPRTPASLPETAVRADEPVALLQLDATDAIEAASAVYREVRRGRRVVAVASGDADAPARLIAALDAIGVDAVSPSQGEALLTAAVSVVPGPATAPRETPRPEKVLRVALAGCGVVGGGVLERLLRDARFEVVGVLVRNPDRARQTAIPAGLALTDPAALLAREPDVLVEAISDASTGLALIRAALTRGVDVVSANKQAVGGDLPALTALAASTGARLLYSASVGGGAPLIETVRRAKAHGPVVRIEAVLNGTCNFILNRLADGVAFDEALNAAQKAGFAEEDPTADLSGQDAAAKLAILAHEALDGGLSPDRIGRDILSAVTIPDGKRVRQVSSLDVRSGHVGVAFLDADGDPLFANLADEWNALRVTTEDGRNFIAKGRGAGRLPTTTSVWADLSELVTITDCAGAARRRTSA</sequence>
<reference evidence="13 14" key="1">
    <citation type="journal article" date="2019" name="Int. J. Syst. Evol. Microbiol.">
        <title>The Global Catalogue of Microorganisms (GCM) 10K type strain sequencing project: providing services to taxonomists for standard genome sequencing and annotation.</title>
        <authorList>
            <consortium name="The Broad Institute Genomics Platform"/>
            <consortium name="The Broad Institute Genome Sequencing Center for Infectious Disease"/>
            <person name="Wu L."/>
            <person name="Ma J."/>
        </authorList>
    </citation>
    <scope>NUCLEOTIDE SEQUENCE [LARGE SCALE GENOMIC DNA]</scope>
    <source>
        <strain evidence="13 14">JCM 12928</strain>
    </source>
</reference>
<evidence type="ECO:0000256" key="1">
    <source>
        <dbReference type="ARBA" id="ARBA00005056"/>
    </source>
</evidence>
<keyword evidence="9" id="KW-0486">Methionine biosynthesis</keyword>
<keyword evidence="14" id="KW-1185">Reference proteome</keyword>
<proteinExistence type="inferred from homology"/>
<protein>
    <recommendedName>
        <fullName evidence="5">Homoserine dehydrogenase</fullName>
        <ecNumber evidence="4">1.1.1.3</ecNumber>
    </recommendedName>
</protein>
<dbReference type="EC" id="1.1.1.3" evidence="4"/>
<dbReference type="Pfam" id="PF00742">
    <property type="entry name" value="Homoserine_dh"/>
    <property type="match status" value="1"/>
</dbReference>
<comment type="caution">
    <text evidence="13">The sequence shown here is derived from an EMBL/GenBank/DDBJ whole genome shotgun (WGS) entry which is preliminary data.</text>
</comment>
<dbReference type="PROSITE" id="PS01042">
    <property type="entry name" value="HOMOSER_DHGENASE"/>
    <property type="match status" value="1"/>
</dbReference>
<evidence type="ECO:0000256" key="8">
    <source>
        <dbReference type="ARBA" id="ARBA00023002"/>
    </source>
</evidence>
<evidence type="ECO:0000256" key="10">
    <source>
        <dbReference type="RuleBase" id="RU004171"/>
    </source>
</evidence>
<keyword evidence="6" id="KW-0028">Amino-acid biosynthesis</keyword>